<protein>
    <recommendedName>
        <fullName evidence="12">Ascorbate-specific PTS system EIIC component</fullName>
    </recommendedName>
    <alternativeName>
        <fullName evidence="13">Ascorbate-specific permease IIC component UlaA</fullName>
    </alternativeName>
</protein>
<dbReference type="Pfam" id="PF03611">
    <property type="entry name" value="EIIC-GAT"/>
    <property type="match status" value="1"/>
</dbReference>
<keyword evidence="8 14" id="KW-1133">Transmembrane helix</keyword>
<evidence type="ECO:0000313" key="16">
    <source>
        <dbReference type="Proteomes" id="UP000254502"/>
    </source>
</evidence>
<name>A0A380DM58_STAAU</name>
<keyword evidence="7 14" id="KW-0812">Transmembrane</keyword>
<evidence type="ECO:0000256" key="12">
    <source>
        <dbReference type="ARBA" id="ARBA00039702"/>
    </source>
</evidence>
<evidence type="ECO:0000256" key="9">
    <source>
        <dbReference type="ARBA" id="ARBA00023136"/>
    </source>
</evidence>
<dbReference type="GO" id="GO:0009401">
    <property type="term" value="P:phosphoenolpyruvate-dependent sugar phosphotransferase system"/>
    <property type="evidence" value="ECO:0007669"/>
    <property type="project" value="UniProtKB-KW"/>
</dbReference>
<evidence type="ECO:0000256" key="1">
    <source>
        <dbReference type="ARBA" id="ARBA00004651"/>
    </source>
</evidence>
<accession>A0A380DM58</accession>
<evidence type="ECO:0000256" key="10">
    <source>
        <dbReference type="ARBA" id="ARBA00037387"/>
    </source>
</evidence>
<comment type="similarity">
    <text evidence="11">Belongs to the UlaA family.</text>
</comment>
<proteinExistence type="inferred from homology"/>
<evidence type="ECO:0000256" key="6">
    <source>
        <dbReference type="ARBA" id="ARBA00022683"/>
    </source>
</evidence>
<dbReference type="PANTHER" id="PTHR33843:SF4">
    <property type="entry name" value="ASCORBATE-SPECIFIC PTS SYSTEM EIIC COMPONENT"/>
    <property type="match status" value="1"/>
</dbReference>
<comment type="subunit">
    <text evidence="2">Homodimer.</text>
</comment>
<reference evidence="15 16" key="1">
    <citation type="submission" date="2018-06" db="EMBL/GenBank/DDBJ databases">
        <authorList>
            <consortium name="Pathogen Informatics"/>
            <person name="Doyle S."/>
        </authorList>
    </citation>
    <scope>NUCLEOTIDE SEQUENCE [LARGE SCALE GENOMIC DNA]</scope>
    <source>
        <strain evidence="15 16">NCTC5664</strain>
    </source>
</reference>
<keyword evidence="3" id="KW-0813">Transport</keyword>
<evidence type="ECO:0000256" key="8">
    <source>
        <dbReference type="ARBA" id="ARBA00022989"/>
    </source>
</evidence>
<dbReference type="PANTHER" id="PTHR33843">
    <property type="entry name" value="ASCORBATE-SPECIFIC PTS SYSTEM EIIC COMPONENT"/>
    <property type="match status" value="1"/>
</dbReference>
<dbReference type="EMBL" id="UHAQ01000002">
    <property type="protein sequence ID" value="SUK32533.1"/>
    <property type="molecule type" value="Genomic_DNA"/>
</dbReference>
<dbReference type="Proteomes" id="UP000254502">
    <property type="component" value="Unassembled WGS sequence"/>
</dbReference>
<evidence type="ECO:0000256" key="4">
    <source>
        <dbReference type="ARBA" id="ARBA00022475"/>
    </source>
</evidence>
<evidence type="ECO:0000256" key="5">
    <source>
        <dbReference type="ARBA" id="ARBA00022597"/>
    </source>
</evidence>
<organism evidence="15 16">
    <name type="scientific">Staphylococcus aureus</name>
    <dbReference type="NCBI Taxonomy" id="1280"/>
    <lineage>
        <taxon>Bacteria</taxon>
        <taxon>Bacillati</taxon>
        <taxon>Bacillota</taxon>
        <taxon>Bacilli</taxon>
        <taxon>Bacillales</taxon>
        <taxon>Staphylococcaceae</taxon>
        <taxon>Staphylococcus</taxon>
    </lineage>
</organism>
<feature type="transmembrane region" description="Helical" evidence="14">
    <location>
        <begin position="53"/>
        <end position="80"/>
    </location>
</feature>
<evidence type="ECO:0000256" key="2">
    <source>
        <dbReference type="ARBA" id="ARBA00011738"/>
    </source>
</evidence>
<evidence type="ECO:0000256" key="11">
    <source>
        <dbReference type="ARBA" id="ARBA00038218"/>
    </source>
</evidence>
<evidence type="ECO:0000256" key="14">
    <source>
        <dbReference type="SAM" id="Phobius"/>
    </source>
</evidence>
<evidence type="ECO:0000313" key="15">
    <source>
        <dbReference type="EMBL" id="SUK32533.1"/>
    </source>
</evidence>
<keyword evidence="5" id="KW-0762">Sugar transport</keyword>
<comment type="subcellular location">
    <subcellularLocation>
        <location evidence="1">Cell membrane</location>
        <topology evidence="1">Multi-pass membrane protein</topology>
    </subcellularLocation>
</comment>
<keyword evidence="6" id="KW-0598">Phosphotransferase system</keyword>
<keyword evidence="9 14" id="KW-0472">Membrane</keyword>
<evidence type="ECO:0000256" key="13">
    <source>
        <dbReference type="ARBA" id="ARBA00042859"/>
    </source>
</evidence>
<dbReference type="InterPro" id="IPR004703">
    <property type="entry name" value="PTS_sugar-sp_permease"/>
</dbReference>
<evidence type="ECO:0000256" key="3">
    <source>
        <dbReference type="ARBA" id="ARBA00022448"/>
    </source>
</evidence>
<evidence type="ECO:0000256" key="7">
    <source>
        <dbReference type="ARBA" id="ARBA00022692"/>
    </source>
</evidence>
<comment type="function">
    <text evidence="10">The phosphoenolpyruvate-dependent sugar phosphotransferase system (sugar PTS), a major carbohydrate active transport system, catalyzes the phosphorylation of incoming sugar substrates concomitantly with their translocation across the cell membrane. The enzyme II UlaABC PTS system is involved in ascorbate transport.</text>
</comment>
<dbReference type="InterPro" id="IPR051562">
    <property type="entry name" value="Ascorbate-PTS_EIIC"/>
</dbReference>
<dbReference type="AlphaFoldDB" id="A0A380DM58"/>
<keyword evidence="4" id="KW-1003">Cell membrane</keyword>
<gene>
    <name evidence="15" type="primary">ulaA</name>
    <name evidence="15" type="ORF">NCTC5664_00394</name>
</gene>
<sequence>MTFAAGVFIILTGVRLILAEIVPAFKGISEKLVPNSKPALDCPIVFPYAQNAVLIGFFVSFITGVIGMFILFLFGGVVILPGVVAHFFLGATAAVFGNARGVLKVLLLAPL</sequence>
<dbReference type="GO" id="GO:0005886">
    <property type="term" value="C:plasma membrane"/>
    <property type="evidence" value="ECO:0007669"/>
    <property type="project" value="UniProtKB-SubCell"/>
</dbReference>